<dbReference type="NCBIfam" id="TIGR01179">
    <property type="entry name" value="galE"/>
    <property type="match status" value="1"/>
</dbReference>
<evidence type="ECO:0000256" key="4">
    <source>
        <dbReference type="ARBA" id="ARBA00007637"/>
    </source>
</evidence>
<evidence type="ECO:0000256" key="2">
    <source>
        <dbReference type="ARBA" id="ARBA00001911"/>
    </source>
</evidence>
<dbReference type="PANTHER" id="PTHR43725:SF47">
    <property type="entry name" value="UDP-GLUCOSE 4-EPIMERASE"/>
    <property type="match status" value="1"/>
</dbReference>
<evidence type="ECO:0000256" key="1">
    <source>
        <dbReference type="ARBA" id="ARBA00000083"/>
    </source>
</evidence>
<evidence type="ECO:0000313" key="12">
    <source>
        <dbReference type="EMBL" id="OAD39850.1"/>
    </source>
</evidence>
<dbReference type="OrthoDB" id="9803010at2"/>
<keyword evidence="9" id="KW-0119">Carbohydrate metabolism</keyword>
<keyword evidence="8 9" id="KW-0413">Isomerase</keyword>
<reference evidence="11 14" key="2">
    <citation type="submission" date="2016-10" db="EMBL/GenBank/DDBJ databases">
        <title>Hydorgenophaga sp. LPB0072 isolated from gastropod.</title>
        <authorList>
            <person name="Kim E."/>
            <person name="Yi H."/>
        </authorList>
    </citation>
    <scope>NUCLEOTIDE SEQUENCE [LARGE SCALE GENOMIC DNA]</scope>
    <source>
        <strain evidence="11 14">LPB0072</strain>
    </source>
</reference>
<evidence type="ECO:0000256" key="7">
    <source>
        <dbReference type="ARBA" id="ARBA00023027"/>
    </source>
</evidence>
<comment type="cofactor">
    <cofactor evidence="2 9">
        <name>NAD(+)</name>
        <dbReference type="ChEBI" id="CHEBI:57540"/>
    </cofactor>
</comment>
<dbReference type="Gene3D" id="3.40.50.720">
    <property type="entry name" value="NAD(P)-binding Rossmann-like Domain"/>
    <property type="match status" value="1"/>
</dbReference>
<dbReference type="Gene3D" id="3.90.25.10">
    <property type="entry name" value="UDP-galactose 4-epimerase, domain 1"/>
    <property type="match status" value="1"/>
</dbReference>
<keyword evidence="13" id="KW-1185">Reference proteome</keyword>
<evidence type="ECO:0000256" key="3">
    <source>
        <dbReference type="ARBA" id="ARBA00004947"/>
    </source>
</evidence>
<organism evidence="11 14">
    <name type="scientific">Hydrogenophaga crassostreae</name>
    <dbReference type="NCBI Taxonomy" id="1763535"/>
    <lineage>
        <taxon>Bacteria</taxon>
        <taxon>Pseudomonadati</taxon>
        <taxon>Pseudomonadota</taxon>
        <taxon>Betaproteobacteria</taxon>
        <taxon>Burkholderiales</taxon>
        <taxon>Comamonadaceae</taxon>
        <taxon>Hydrogenophaga</taxon>
    </lineage>
</organism>
<comment type="catalytic activity">
    <reaction evidence="1 9">
        <text>UDP-alpha-D-glucose = UDP-alpha-D-galactose</text>
        <dbReference type="Rhea" id="RHEA:22168"/>
        <dbReference type="ChEBI" id="CHEBI:58885"/>
        <dbReference type="ChEBI" id="CHEBI:66914"/>
        <dbReference type="EC" id="5.1.3.2"/>
    </reaction>
</comment>
<evidence type="ECO:0000259" key="10">
    <source>
        <dbReference type="Pfam" id="PF16363"/>
    </source>
</evidence>
<comment type="pathway">
    <text evidence="3 9">Carbohydrate metabolism; galactose metabolism.</text>
</comment>
<accession>A0A167GT65</accession>
<dbReference type="EMBL" id="CP017476">
    <property type="protein sequence ID" value="AOW11758.1"/>
    <property type="molecule type" value="Genomic_DNA"/>
</dbReference>
<sequence length="351" mass="37872">MTTAPSKAPRLLLTGGAGYIGSHTAATLLEAGCDVVIIDNLSNSSASSVDAVQKITGRPVSFHQVDLRDQPKVEAVLREERIDAVVHLAGLKAVGESCEKPLAYYDCNVIGTLRLLQAMQATGVRQLVFSSSATVYGDPQFLPYTEAHPTAPTSPYGQTKRQIELILQDLSNSAAGWHFSVLRYFNPVGAHESGDLGEDPRGIPNNLMPYLAQVAVGKRAALTIHGDDYDTEDGTGVRDYIHVSDLADGHWAALQHLMRSATPDASACHFFNLGSGIGHSVKAMVGAFERACGKPLPVQVGPRRAGDLPAFWADASRALEALQWQPTRDIDSMCSSTWRWQQAHPNGFNEQ</sequence>
<dbReference type="InterPro" id="IPR016040">
    <property type="entry name" value="NAD(P)-bd_dom"/>
</dbReference>
<evidence type="ECO:0000256" key="5">
    <source>
        <dbReference type="ARBA" id="ARBA00013189"/>
    </source>
</evidence>
<dbReference type="GO" id="GO:0006012">
    <property type="term" value="P:galactose metabolic process"/>
    <property type="evidence" value="ECO:0007669"/>
    <property type="project" value="UniProtKB-UniPathway"/>
</dbReference>
<evidence type="ECO:0000313" key="13">
    <source>
        <dbReference type="Proteomes" id="UP000185657"/>
    </source>
</evidence>
<evidence type="ECO:0000313" key="14">
    <source>
        <dbReference type="Proteomes" id="UP000185680"/>
    </source>
</evidence>
<dbReference type="InterPro" id="IPR036291">
    <property type="entry name" value="NAD(P)-bd_dom_sf"/>
</dbReference>
<dbReference type="Proteomes" id="UP000185680">
    <property type="component" value="Chromosome"/>
</dbReference>
<dbReference type="PANTHER" id="PTHR43725">
    <property type="entry name" value="UDP-GLUCOSE 4-EPIMERASE"/>
    <property type="match status" value="1"/>
</dbReference>
<proteinExistence type="inferred from homology"/>
<dbReference type="RefSeq" id="WP_066095286.1">
    <property type="nucleotide sequence ID" value="NZ_CP017476.1"/>
</dbReference>
<comment type="similarity">
    <text evidence="4 9">Belongs to the NAD(P)-dependent epimerase/dehydratase family.</text>
</comment>
<evidence type="ECO:0000313" key="11">
    <source>
        <dbReference type="EMBL" id="AOW11758.1"/>
    </source>
</evidence>
<protein>
    <recommendedName>
        <fullName evidence="6 9">UDP-glucose 4-epimerase</fullName>
        <ecNumber evidence="5 9">5.1.3.2</ecNumber>
    </recommendedName>
</protein>
<evidence type="ECO:0000256" key="8">
    <source>
        <dbReference type="ARBA" id="ARBA00023235"/>
    </source>
</evidence>
<dbReference type="SUPFAM" id="SSF51735">
    <property type="entry name" value="NAD(P)-binding Rossmann-fold domains"/>
    <property type="match status" value="1"/>
</dbReference>
<dbReference type="Proteomes" id="UP000185657">
    <property type="component" value="Unassembled WGS sequence"/>
</dbReference>
<name>A0A167GT65_9BURK</name>
<dbReference type="Pfam" id="PF16363">
    <property type="entry name" value="GDP_Man_Dehyd"/>
    <property type="match status" value="1"/>
</dbReference>
<evidence type="ECO:0000256" key="6">
    <source>
        <dbReference type="ARBA" id="ARBA00018569"/>
    </source>
</evidence>
<dbReference type="InterPro" id="IPR005886">
    <property type="entry name" value="UDP_G4E"/>
</dbReference>
<dbReference type="KEGG" id="hyl:LPB072_01680"/>
<reference evidence="12 13" key="1">
    <citation type="submission" date="2016-02" db="EMBL/GenBank/DDBJ databases">
        <title>Draft genome sequence of Hydrogenophaga sp. LPB0072.</title>
        <authorList>
            <person name="Shin S.-K."/>
            <person name="Yi H."/>
        </authorList>
    </citation>
    <scope>NUCLEOTIDE SEQUENCE [LARGE SCALE GENOMIC DNA]</scope>
    <source>
        <strain evidence="12 13">LPB0072</strain>
    </source>
</reference>
<dbReference type="STRING" id="1763535.LPB072_01680"/>
<dbReference type="NCBIfam" id="NF007956">
    <property type="entry name" value="PRK10675.1"/>
    <property type="match status" value="1"/>
</dbReference>
<keyword evidence="7 9" id="KW-0520">NAD</keyword>
<gene>
    <name evidence="11" type="ORF">LPB072_01680</name>
    <name evidence="12" type="ORF">LPB72_19940</name>
</gene>
<evidence type="ECO:0000256" key="9">
    <source>
        <dbReference type="RuleBase" id="RU366046"/>
    </source>
</evidence>
<feature type="domain" description="NAD(P)-binding" evidence="10">
    <location>
        <begin position="12"/>
        <end position="336"/>
    </location>
</feature>
<dbReference type="AlphaFoldDB" id="A0A167GT65"/>
<comment type="subunit">
    <text evidence="9">Homodimer.</text>
</comment>
<dbReference type="CDD" id="cd05247">
    <property type="entry name" value="UDP_G4E_1_SDR_e"/>
    <property type="match status" value="1"/>
</dbReference>
<dbReference type="GO" id="GO:0005829">
    <property type="term" value="C:cytosol"/>
    <property type="evidence" value="ECO:0007669"/>
    <property type="project" value="TreeGrafter"/>
</dbReference>
<dbReference type="UniPathway" id="UPA00214"/>
<dbReference type="EC" id="5.1.3.2" evidence="5 9"/>
<dbReference type="EMBL" id="LVWD01000037">
    <property type="protein sequence ID" value="OAD39850.1"/>
    <property type="molecule type" value="Genomic_DNA"/>
</dbReference>
<dbReference type="GO" id="GO:0003978">
    <property type="term" value="F:UDP-glucose 4-epimerase activity"/>
    <property type="evidence" value="ECO:0007669"/>
    <property type="project" value="UniProtKB-UniRule"/>
</dbReference>